<evidence type="ECO:0000313" key="1">
    <source>
        <dbReference type="EMBL" id="RNA02178.1"/>
    </source>
</evidence>
<dbReference type="Proteomes" id="UP000276133">
    <property type="component" value="Unassembled WGS sequence"/>
</dbReference>
<name>A0A3M7PU43_BRAPC</name>
<dbReference type="AlphaFoldDB" id="A0A3M7PU43"/>
<evidence type="ECO:0000313" key="2">
    <source>
        <dbReference type="Proteomes" id="UP000276133"/>
    </source>
</evidence>
<comment type="caution">
    <text evidence="1">The sequence shown here is derived from an EMBL/GenBank/DDBJ whole genome shotgun (WGS) entry which is preliminary data.</text>
</comment>
<proteinExistence type="predicted"/>
<organism evidence="1 2">
    <name type="scientific">Brachionus plicatilis</name>
    <name type="common">Marine rotifer</name>
    <name type="synonym">Brachionus muelleri</name>
    <dbReference type="NCBI Taxonomy" id="10195"/>
    <lineage>
        <taxon>Eukaryota</taxon>
        <taxon>Metazoa</taxon>
        <taxon>Spiralia</taxon>
        <taxon>Gnathifera</taxon>
        <taxon>Rotifera</taxon>
        <taxon>Eurotatoria</taxon>
        <taxon>Monogononta</taxon>
        <taxon>Pseudotrocha</taxon>
        <taxon>Ploima</taxon>
        <taxon>Brachionidae</taxon>
        <taxon>Brachionus</taxon>
    </lineage>
</organism>
<protein>
    <submittedName>
        <fullName evidence="1">Uncharacterized protein</fullName>
    </submittedName>
</protein>
<sequence length="89" mass="10195">MQVTVVISLINIKERVFNSSFVSLIKINAIFARSAYQFFMSLLSRVTFNSLKTCLYAFIFFGCNLRPVFSPMSWISVCSSSSRFVTKRT</sequence>
<dbReference type="EMBL" id="REGN01009012">
    <property type="protein sequence ID" value="RNA02178.1"/>
    <property type="molecule type" value="Genomic_DNA"/>
</dbReference>
<gene>
    <name evidence="1" type="ORF">BpHYR1_014455</name>
</gene>
<accession>A0A3M7PU43</accession>
<reference evidence="1 2" key="1">
    <citation type="journal article" date="2018" name="Sci. Rep.">
        <title>Genomic signatures of local adaptation to the degree of environmental predictability in rotifers.</title>
        <authorList>
            <person name="Franch-Gras L."/>
            <person name="Hahn C."/>
            <person name="Garcia-Roger E.M."/>
            <person name="Carmona M.J."/>
            <person name="Serra M."/>
            <person name="Gomez A."/>
        </authorList>
    </citation>
    <scope>NUCLEOTIDE SEQUENCE [LARGE SCALE GENOMIC DNA]</scope>
    <source>
        <strain evidence="1">HYR1</strain>
    </source>
</reference>
<keyword evidence="2" id="KW-1185">Reference proteome</keyword>